<evidence type="ECO:0000313" key="1">
    <source>
        <dbReference type="EMBL" id="EDY33855.1"/>
    </source>
</evidence>
<accession>B5CLK3</accession>
<gene>
    <name evidence="1" type="ORF">RUMLAC_00325</name>
</gene>
<dbReference type="Proteomes" id="UP000003254">
    <property type="component" value="Unassembled WGS sequence"/>
</dbReference>
<organism evidence="1 2">
    <name type="scientific">[Ruminococcus] lactaris ATCC 29176</name>
    <dbReference type="NCBI Taxonomy" id="471875"/>
    <lineage>
        <taxon>Bacteria</taxon>
        <taxon>Bacillati</taxon>
        <taxon>Bacillota</taxon>
        <taxon>Clostridia</taxon>
        <taxon>Lachnospirales</taxon>
        <taxon>Lachnospiraceae</taxon>
        <taxon>Mediterraneibacter</taxon>
    </lineage>
</organism>
<keyword evidence="2" id="KW-1185">Reference proteome</keyword>
<comment type="caution">
    <text evidence="1">The sequence shown here is derived from an EMBL/GenBank/DDBJ whole genome shotgun (WGS) entry which is preliminary data.</text>
</comment>
<name>B5CLK3_9FIRM</name>
<evidence type="ECO:0000313" key="2">
    <source>
        <dbReference type="Proteomes" id="UP000003254"/>
    </source>
</evidence>
<reference evidence="1 2" key="1">
    <citation type="submission" date="2008-08" db="EMBL/GenBank/DDBJ databases">
        <title>Draft genome sequence of Ruminococcus lactaris ATCC 29176.</title>
        <authorList>
            <person name="Sudarsanam P."/>
            <person name="Ley R."/>
            <person name="Guruge J."/>
            <person name="Turnbaugh P.J."/>
            <person name="Mahowald M."/>
            <person name="Liep D."/>
            <person name="Gordon J."/>
        </authorList>
    </citation>
    <scope>NUCLEOTIDE SEQUENCE [LARGE SCALE GENOMIC DNA]</scope>
    <source>
        <strain evidence="1 2">ATCC 29176</strain>
    </source>
</reference>
<protein>
    <submittedName>
        <fullName evidence="1">Uncharacterized protein</fullName>
    </submittedName>
</protein>
<dbReference type="HOGENOM" id="CLU_3172845_0_0_9"/>
<dbReference type="AlphaFoldDB" id="B5CLK3"/>
<sequence>MDFNTPYRYSSHSELYTHKGYISSAFSIIFRIDCILEIFQKINRNRK</sequence>
<proteinExistence type="predicted"/>
<dbReference type="EMBL" id="ABOU02000014">
    <property type="protein sequence ID" value="EDY33855.1"/>
    <property type="molecule type" value="Genomic_DNA"/>
</dbReference>
<reference evidence="1 2" key="2">
    <citation type="submission" date="2008-08" db="EMBL/GenBank/DDBJ databases">
        <authorList>
            <person name="Fulton L."/>
            <person name="Clifton S."/>
            <person name="Fulton B."/>
            <person name="Xu J."/>
            <person name="Minx P."/>
            <person name="Pepin K.H."/>
            <person name="Johnson M."/>
            <person name="Bhonagiri V."/>
            <person name="Nash W.E."/>
            <person name="Mardis E.R."/>
            <person name="Wilson R.K."/>
        </authorList>
    </citation>
    <scope>NUCLEOTIDE SEQUENCE [LARGE SCALE GENOMIC DNA]</scope>
    <source>
        <strain evidence="1 2">ATCC 29176</strain>
    </source>
</reference>